<organism evidence="1 2">
    <name type="scientific">Alosa alosa</name>
    <name type="common">allis shad</name>
    <dbReference type="NCBI Taxonomy" id="278164"/>
    <lineage>
        <taxon>Eukaryota</taxon>
        <taxon>Metazoa</taxon>
        <taxon>Chordata</taxon>
        <taxon>Craniata</taxon>
        <taxon>Vertebrata</taxon>
        <taxon>Euteleostomi</taxon>
        <taxon>Actinopterygii</taxon>
        <taxon>Neopterygii</taxon>
        <taxon>Teleostei</taxon>
        <taxon>Clupei</taxon>
        <taxon>Clupeiformes</taxon>
        <taxon>Clupeoidei</taxon>
        <taxon>Clupeidae</taxon>
        <taxon>Alosa</taxon>
    </lineage>
</organism>
<evidence type="ECO:0000313" key="2">
    <source>
        <dbReference type="Proteomes" id="UP000823561"/>
    </source>
</evidence>
<dbReference type="EMBL" id="JADWDJ010000003">
    <property type="protein sequence ID" value="KAG5283505.1"/>
    <property type="molecule type" value="Genomic_DNA"/>
</dbReference>
<evidence type="ECO:0000313" key="1">
    <source>
        <dbReference type="EMBL" id="KAG5283505.1"/>
    </source>
</evidence>
<reference evidence="1" key="1">
    <citation type="submission" date="2020-10" db="EMBL/GenBank/DDBJ databases">
        <title>Chromosome-scale genome assembly of the Allis shad, Alosa alosa.</title>
        <authorList>
            <person name="Margot Z."/>
            <person name="Christophe K."/>
            <person name="Cabau C."/>
            <person name="Louis A."/>
            <person name="Berthelot C."/>
            <person name="Parey E."/>
            <person name="Roest Crollius H."/>
            <person name="Montfort J."/>
            <person name="Robinson-Rechavi M."/>
            <person name="Bucao C."/>
            <person name="Bouchez O."/>
            <person name="Gislard M."/>
            <person name="Lluch J."/>
            <person name="Milhes M."/>
            <person name="Lampietro C."/>
            <person name="Lopez Roques C."/>
            <person name="Donnadieu C."/>
            <person name="Braasch I."/>
            <person name="Desvignes T."/>
            <person name="Postlethwait J."/>
            <person name="Bobe J."/>
            <person name="Guiguen Y."/>
        </authorList>
    </citation>
    <scope>NUCLEOTIDE SEQUENCE</scope>
    <source>
        <strain evidence="1">M-15738</strain>
        <tissue evidence="1">Blood</tissue>
    </source>
</reference>
<dbReference type="Proteomes" id="UP000823561">
    <property type="component" value="Chromosome 3"/>
</dbReference>
<name>A0AAV6HBW5_9TELE</name>
<keyword evidence="2" id="KW-1185">Reference proteome</keyword>
<proteinExistence type="predicted"/>
<gene>
    <name evidence="1" type="ORF">AALO_G00042790</name>
</gene>
<protein>
    <submittedName>
        <fullName evidence="1">Uncharacterized protein</fullName>
    </submittedName>
</protein>
<accession>A0AAV6HBW5</accession>
<sequence>MSLRATSTLPVPKHSTDFRPVALIPIMKCFERLVLAHLKTRDVVDAKRKNHCSATRTLNVENTGNKAGY</sequence>
<comment type="caution">
    <text evidence="1">The sequence shown here is derived from an EMBL/GenBank/DDBJ whole genome shotgun (WGS) entry which is preliminary data.</text>
</comment>
<dbReference type="AlphaFoldDB" id="A0AAV6HBW5"/>